<reference evidence="1 2" key="1">
    <citation type="submission" date="2018-07" db="EMBL/GenBank/DDBJ databases">
        <title>Desertimonas flava gen. nov. sp. nov.</title>
        <authorList>
            <person name="Liu S."/>
        </authorList>
    </citation>
    <scope>NUCLEOTIDE SEQUENCE [LARGE SCALE GENOMIC DNA]</scope>
    <source>
        <strain evidence="1 2">16Sb5-5</strain>
    </source>
</reference>
<protein>
    <submittedName>
        <fullName evidence="1">Uncharacterized protein</fullName>
    </submittedName>
</protein>
<proteinExistence type="predicted"/>
<comment type="caution">
    <text evidence="1">The sequence shown here is derived from an EMBL/GenBank/DDBJ whole genome shotgun (WGS) entry which is preliminary data.</text>
</comment>
<accession>A0A367YR31</accession>
<sequence>MNPTSNTRLRINLSTGQRYETDVPRAIAEEIRDDLLAGDPGILEGPDGESWINPAHVVSIGLRPTPTVQTAHVDTDAPQRVAGS</sequence>
<organism evidence="1 2">
    <name type="scientific">Desertihabitans brevis</name>
    <dbReference type="NCBI Taxonomy" id="2268447"/>
    <lineage>
        <taxon>Bacteria</taxon>
        <taxon>Bacillati</taxon>
        <taxon>Actinomycetota</taxon>
        <taxon>Actinomycetes</taxon>
        <taxon>Propionibacteriales</taxon>
        <taxon>Propionibacteriaceae</taxon>
        <taxon>Desertihabitans</taxon>
    </lineage>
</organism>
<dbReference type="Proteomes" id="UP000252770">
    <property type="component" value="Unassembled WGS sequence"/>
</dbReference>
<evidence type="ECO:0000313" key="1">
    <source>
        <dbReference type="EMBL" id="RCK68284.1"/>
    </source>
</evidence>
<gene>
    <name evidence="1" type="ORF">DT076_16690</name>
</gene>
<name>A0A367YR31_9ACTN</name>
<dbReference type="RefSeq" id="WP_114127845.1">
    <property type="nucleotide sequence ID" value="NZ_QOUI01000012.1"/>
</dbReference>
<dbReference type="AlphaFoldDB" id="A0A367YR31"/>
<dbReference type="EMBL" id="QOUI01000012">
    <property type="protein sequence ID" value="RCK68284.1"/>
    <property type="molecule type" value="Genomic_DNA"/>
</dbReference>
<evidence type="ECO:0000313" key="2">
    <source>
        <dbReference type="Proteomes" id="UP000252770"/>
    </source>
</evidence>
<keyword evidence="2" id="KW-1185">Reference proteome</keyword>